<evidence type="ECO:0000259" key="8">
    <source>
        <dbReference type="PROSITE" id="PS51294"/>
    </source>
</evidence>
<evidence type="ECO:0000256" key="2">
    <source>
        <dbReference type="ARBA" id="ARBA00022737"/>
    </source>
</evidence>
<accession>A0A8T0JXH3</accession>
<evidence type="ECO:0000313" key="9">
    <source>
        <dbReference type="EMBL" id="KAG2385359.1"/>
    </source>
</evidence>
<dbReference type="Pfam" id="PF00249">
    <property type="entry name" value="Myb_DNA-binding"/>
    <property type="match status" value="2"/>
</dbReference>
<dbReference type="PROSITE" id="PS51294">
    <property type="entry name" value="HTH_MYB"/>
    <property type="match status" value="1"/>
</dbReference>
<comment type="caution">
    <text evidence="9">The sequence shown here is derived from an EMBL/GenBank/DDBJ whole genome shotgun (WGS) entry which is preliminary data.</text>
</comment>
<keyword evidence="5" id="KW-0804">Transcription</keyword>
<dbReference type="SMART" id="SM00717">
    <property type="entry name" value="SANT"/>
    <property type="match status" value="1"/>
</dbReference>
<keyword evidence="2" id="KW-0677">Repeat</keyword>
<proteinExistence type="predicted"/>
<organism evidence="9 10">
    <name type="scientific">Phaseolus angularis</name>
    <name type="common">Azuki bean</name>
    <name type="synonym">Vigna angularis</name>
    <dbReference type="NCBI Taxonomy" id="3914"/>
    <lineage>
        <taxon>Eukaryota</taxon>
        <taxon>Viridiplantae</taxon>
        <taxon>Streptophyta</taxon>
        <taxon>Embryophyta</taxon>
        <taxon>Tracheophyta</taxon>
        <taxon>Spermatophyta</taxon>
        <taxon>Magnoliopsida</taxon>
        <taxon>eudicotyledons</taxon>
        <taxon>Gunneridae</taxon>
        <taxon>Pentapetalae</taxon>
        <taxon>rosids</taxon>
        <taxon>fabids</taxon>
        <taxon>Fabales</taxon>
        <taxon>Fabaceae</taxon>
        <taxon>Papilionoideae</taxon>
        <taxon>50 kb inversion clade</taxon>
        <taxon>NPAAA clade</taxon>
        <taxon>indigoferoid/millettioid clade</taxon>
        <taxon>Phaseoleae</taxon>
        <taxon>Vigna</taxon>
    </lineage>
</organism>
<dbReference type="PANTHER" id="PTHR48000:SF67">
    <property type="entry name" value="MYB-LIKE DNA-BINDING DOMAIN CONTAINING PROTEIN, EXPRESSED"/>
    <property type="match status" value="1"/>
</dbReference>
<dbReference type="PROSITE" id="PS50090">
    <property type="entry name" value="MYB_LIKE"/>
    <property type="match status" value="1"/>
</dbReference>
<feature type="domain" description="HTH myb-type" evidence="8">
    <location>
        <begin position="9"/>
        <end position="91"/>
    </location>
</feature>
<comment type="subcellular location">
    <subcellularLocation>
        <location evidence="1">Nucleus</location>
    </subcellularLocation>
</comment>
<evidence type="ECO:0000313" key="10">
    <source>
        <dbReference type="Proteomes" id="UP000743370"/>
    </source>
</evidence>
<evidence type="ECO:0000259" key="7">
    <source>
        <dbReference type="PROSITE" id="PS50090"/>
    </source>
</evidence>
<reference evidence="9 10" key="1">
    <citation type="submission" date="2020-05" db="EMBL/GenBank/DDBJ databases">
        <title>Vigna angularis (adzuki bean) Var. LongXiaoDou No. 4 denovo assembly.</title>
        <authorList>
            <person name="Xiang H."/>
        </authorList>
    </citation>
    <scope>NUCLEOTIDE SEQUENCE [LARGE SCALE GENOMIC DNA]</scope>
    <source>
        <tissue evidence="9">Leaf</tissue>
    </source>
</reference>
<name>A0A8T0JXH3_PHAAN</name>
<evidence type="ECO:0000256" key="3">
    <source>
        <dbReference type="ARBA" id="ARBA00023015"/>
    </source>
</evidence>
<dbReference type="SUPFAM" id="SSF46689">
    <property type="entry name" value="Homeodomain-like"/>
    <property type="match status" value="1"/>
</dbReference>
<dbReference type="PANTHER" id="PTHR48000">
    <property type="entry name" value="OS09G0431300 PROTEIN"/>
    <property type="match status" value="1"/>
</dbReference>
<dbReference type="InterPro" id="IPR001005">
    <property type="entry name" value="SANT/Myb"/>
</dbReference>
<evidence type="ECO:0000256" key="1">
    <source>
        <dbReference type="ARBA" id="ARBA00004123"/>
    </source>
</evidence>
<dbReference type="GO" id="GO:0005634">
    <property type="term" value="C:nucleus"/>
    <property type="evidence" value="ECO:0007669"/>
    <property type="project" value="UniProtKB-SubCell"/>
</dbReference>
<sequence>MGRAPCCDKSIVKKGPWSPDEDVTLRNYLEKHGTAGNWIALPKKAELSSEMAELSQASYKAWRWSLIAAQLPGRTDNDVKNHWNTKLKKKFLAGNTGSSTVATSYNNGTVSGATSSDQFSSTIQPQVDAFVLNQKLNSAWFDSYNNLNLEQTPISVPLPMPQELVSFNYSAPPSNEISLPTFNAASLAQQNEDIQWFGYDYAEENDPNLLAFVLDDLLMNHGSASSDHIASSCVANQDSFYSSKA</sequence>
<dbReference type="InterPro" id="IPR009057">
    <property type="entry name" value="Homeodomain-like_sf"/>
</dbReference>
<dbReference type="InterPro" id="IPR017930">
    <property type="entry name" value="Myb_dom"/>
</dbReference>
<evidence type="ECO:0000256" key="4">
    <source>
        <dbReference type="ARBA" id="ARBA00023125"/>
    </source>
</evidence>
<gene>
    <name evidence="9" type="ORF">HKW66_Vig0124510</name>
</gene>
<dbReference type="GO" id="GO:0003677">
    <property type="term" value="F:DNA binding"/>
    <property type="evidence" value="ECO:0007669"/>
    <property type="project" value="UniProtKB-KW"/>
</dbReference>
<keyword evidence="6" id="KW-0539">Nucleus</keyword>
<dbReference type="CDD" id="cd00167">
    <property type="entry name" value="SANT"/>
    <property type="match status" value="1"/>
</dbReference>
<dbReference type="Proteomes" id="UP000743370">
    <property type="component" value="Unassembled WGS sequence"/>
</dbReference>
<keyword evidence="4" id="KW-0238">DNA-binding</keyword>
<feature type="domain" description="Myb-like" evidence="7">
    <location>
        <begin position="9"/>
        <end position="87"/>
    </location>
</feature>
<dbReference type="Gene3D" id="1.10.10.60">
    <property type="entry name" value="Homeodomain-like"/>
    <property type="match status" value="1"/>
</dbReference>
<protein>
    <submittedName>
        <fullName evidence="9">Transcription factor</fullName>
    </submittedName>
</protein>
<evidence type="ECO:0000256" key="5">
    <source>
        <dbReference type="ARBA" id="ARBA00023163"/>
    </source>
</evidence>
<keyword evidence="3" id="KW-0805">Transcription regulation</keyword>
<dbReference type="AlphaFoldDB" id="A0A8T0JXH3"/>
<evidence type="ECO:0000256" key="6">
    <source>
        <dbReference type="ARBA" id="ARBA00023242"/>
    </source>
</evidence>
<dbReference type="EMBL" id="JABFOF010000008">
    <property type="protein sequence ID" value="KAG2385359.1"/>
    <property type="molecule type" value="Genomic_DNA"/>
</dbReference>